<keyword evidence="1 4" id="KW-0808">Transferase</keyword>
<evidence type="ECO:0000259" key="3">
    <source>
        <dbReference type="PROSITE" id="PS51186"/>
    </source>
</evidence>
<feature type="domain" description="N-acetyltransferase" evidence="3">
    <location>
        <begin position="1"/>
        <end position="168"/>
    </location>
</feature>
<evidence type="ECO:0000313" key="5">
    <source>
        <dbReference type="Proteomes" id="UP000295515"/>
    </source>
</evidence>
<dbReference type="PANTHER" id="PTHR43877">
    <property type="entry name" value="AMINOALKYLPHOSPHONATE N-ACETYLTRANSFERASE-RELATED-RELATED"/>
    <property type="match status" value="1"/>
</dbReference>
<dbReference type="Pfam" id="PF00583">
    <property type="entry name" value="Acetyltransf_1"/>
    <property type="match status" value="1"/>
</dbReference>
<sequence length="168" mass="19381">MNIRKSNENDASSIMELVHQAQDYFRRSNIDQWQDGYPKIENILEDIQKGCSYVLEDQQKIIGTMYFAIEEDVNYHHIDGQWKTSHQPYAVIHRIVVDEKHKGQNLAALLLSYVVNTCLNLKVASIRIDTHEDNLSMQRFLKKNGFELCGGITLQSGAPRIGFEKIIE</sequence>
<proteinExistence type="predicted"/>
<comment type="caution">
    <text evidence="4">The sequence shown here is derived from an EMBL/GenBank/DDBJ whole genome shotgun (WGS) entry which is preliminary data.</text>
</comment>
<organism evidence="4 5">
    <name type="scientific">Longibaculum muris</name>
    <dbReference type="NCBI Taxonomy" id="1796628"/>
    <lineage>
        <taxon>Bacteria</taxon>
        <taxon>Bacillati</taxon>
        <taxon>Bacillota</taxon>
        <taxon>Erysipelotrichia</taxon>
        <taxon>Erysipelotrichales</taxon>
        <taxon>Coprobacillaceae</taxon>
        <taxon>Longibaculum</taxon>
    </lineage>
</organism>
<protein>
    <submittedName>
        <fullName evidence="4">L-amino acid N-acyltransferase YncA</fullName>
    </submittedName>
</protein>
<reference evidence="4 5" key="1">
    <citation type="submission" date="2019-03" db="EMBL/GenBank/DDBJ databases">
        <title>Genomic Encyclopedia of Type Strains, Phase IV (KMG-IV): sequencing the most valuable type-strain genomes for metagenomic binning, comparative biology and taxonomic classification.</title>
        <authorList>
            <person name="Goeker M."/>
        </authorList>
    </citation>
    <scope>NUCLEOTIDE SEQUENCE [LARGE SCALE GENOMIC DNA]</scope>
    <source>
        <strain evidence="4 5">DSM 29487</strain>
    </source>
</reference>
<evidence type="ECO:0000313" key="4">
    <source>
        <dbReference type="EMBL" id="TCV97917.1"/>
    </source>
</evidence>
<dbReference type="PROSITE" id="PS51186">
    <property type="entry name" value="GNAT"/>
    <property type="match status" value="1"/>
</dbReference>
<dbReference type="InterPro" id="IPR050832">
    <property type="entry name" value="Bact_Acetyltransf"/>
</dbReference>
<keyword evidence="5" id="KW-1185">Reference proteome</keyword>
<dbReference type="InterPro" id="IPR000182">
    <property type="entry name" value="GNAT_dom"/>
</dbReference>
<dbReference type="Proteomes" id="UP000295515">
    <property type="component" value="Unassembled WGS sequence"/>
</dbReference>
<keyword evidence="2 4" id="KW-0012">Acyltransferase</keyword>
<dbReference type="Gene3D" id="3.40.630.30">
    <property type="match status" value="1"/>
</dbReference>
<dbReference type="InterPro" id="IPR016181">
    <property type="entry name" value="Acyl_CoA_acyltransferase"/>
</dbReference>
<name>A0A4R3YXJ4_9FIRM</name>
<dbReference type="RefSeq" id="WP_066447049.1">
    <property type="nucleotide sequence ID" value="NZ_JADMQS010000008.1"/>
</dbReference>
<evidence type="ECO:0000256" key="2">
    <source>
        <dbReference type="ARBA" id="ARBA00023315"/>
    </source>
</evidence>
<evidence type="ECO:0000256" key="1">
    <source>
        <dbReference type="ARBA" id="ARBA00022679"/>
    </source>
</evidence>
<dbReference type="SUPFAM" id="SSF55729">
    <property type="entry name" value="Acyl-CoA N-acyltransferases (Nat)"/>
    <property type="match status" value="1"/>
</dbReference>
<accession>A0A4R3YXJ4</accession>
<dbReference type="PANTHER" id="PTHR43877:SF2">
    <property type="entry name" value="AMINOALKYLPHOSPHONATE N-ACETYLTRANSFERASE-RELATED"/>
    <property type="match status" value="1"/>
</dbReference>
<gene>
    <name evidence="4" type="ORF">EDD60_11485</name>
</gene>
<dbReference type="AlphaFoldDB" id="A0A4R3YXJ4"/>
<dbReference type="GO" id="GO:0016747">
    <property type="term" value="F:acyltransferase activity, transferring groups other than amino-acyl groups"/>
    <property type="evidence" value="ECO:0007669"/>
    <property type="project" value="InterPro"/>
</dbReference>
<dbReference type="GeneID" id="98915822"/>
<dbReference type="EMBL" id="SMCQ01000014">
    <property type="protein sequence ID" value="TCV97917.1"/>
    <property type="molecule type" value="Genomic_DNA"/>
</dbReference>